<dbReference type="GO" id="GO:0004252">
    <property type="term" value="F:serine-type endopeptidase activity"/>
    <property type="evidence" value="ECO:0007669"/>
    <property type="project" value="InterPro"/>
</dbReference>
<dbReference type="EC" id="3.4.21.89" evidence="4 8"/>
<dbReference type="NCBIfam" id="TIGR02227">
    <property type="entry name" value="sigpep_I_bact"/>
    <property type="match status" value="1"/>
</dbReference>
<organism evidence="10 11">
    <name type="scientific">Ligaoa zhengdingensis</name>
    <dbReference type="NCBI Taxonomy" id="2763658"/>
    <lineage>
        <taxon>Bacteria</taxon>
        <taxon>Bacillati</taxon>
        <taxon>Bacillota</taxon>
        <taxon>Clostridia</taxon>
        <taxon>Eubacteriales</taxon>
        <taxon>Oscillospiraceae</taxon>
        <taxon>Ligaoa</taxon>
    </lineage>
</organism>
<dbReference type="InterPro" id="IPR036286">
    <property type="entry name" value="LexA/Signal_pep-like_sf"/>
</dbReference>
<keyword evidence="8" id="KW-0472">Membrane</keyword>
<dbReference type="EMBL" id="JACRST010000009">
    <property type="protein sequence ID" value="MBC8546789.1"/>
    <property type="molecule type" value="Genomic_DNA"/>
</dbReference>
<evidence type="ECO:0000256" key="7">
    <source>
        <dbReference type="PIRSR" id="PIRSR600223-1"/>
    </source>
</evidence>
<dbReference type="InterPro" id="IPR019758">
    <property type="entry name" value="Pept_S26A_signal_pept_1_CS"/>
</dbReference>
<dbReference type="GO" id="GO:0006465">
    <property type="term" value="P:signal peptide processing"/>
    <property type="evidence" value="ECO:0007669"/>
    <property type="project" value="InterPro"/>
</dbReference>
<dbReference type="GO" id="GO:0005886">
    <property type="term" value="C:plasma membrane"/>
    <property type="evidence" value="ECO:0007669"/>
    <property type="project" value="UniProtKB-SubCell"/>
</dbReference>
<evidence type="ECO:0000259" key="9">
    <source>
        <dbReference type="Pfam" id="PF10502"/>
    </source>
</evidence>
<dbReference type="InterPro" id="IPR019756">
    <property type="entry name" value="Pept_S26A_signal_pept_1_Ser-AS"/>
</dbReference>
<evidence type="ECO:0000256" key="2">
    <source>
        <dbReference type="ARBA" id="ARBA00004401"/>
    </source>
</evidence>
<evidence type="ECO:0000256" key="5">
    <source>
        <dbReference type="ARBA" id="ARBA00022670"/>
    </source>
</evidence>
<reference evidence="10" key="1">
    <citation type="submission" date="2020-08" db="EMBL/GenBank/DDBJ databases">
        <title>Genome public.</title>
        <authorList>
            <person name="Liu C."/>
            <person name="Sun Q."/>
        </authorList>
    </citation>
    <scope>NUCLEOTIDE SEQUENCE</scope>
    <source>
        <strain evidence="10">NSJ-31</strain>
    </source>
</reference>
<feature type="active site" evidence="7">
    <location>
        <position position="91"/>
    </location>
</feature>
<dbReference type="RefSeq" id="WP_249282883.1">
    <property type="nucleotide sequence ID" value="NZ_JACRST010000009.1"/>
</dbReference>
<dbReference type="CDD" id="cd06530">
    <property type="entry name" value="S26_SPase_I"/>
    <property type="match status" value="1"/>
</dbReference>
<dbReference type="AlphaFoldDB" id="A0A926E091"/>
<evidence type="ECO:0000256" key="6">
    <source>
        <dbReference type="ARBA" id="ARBA00022801"/>
    </source>
</evidence>
<feature type="transmembrane region" description="Helical" evidence="8">
    <location>
        <begin position="20"/>
        <end position="42"/>
    </location>
</feature>
<keyword evidence="8" id="KW-1133">Transmembrane helix</keyword>
<dbReference type="PROSITE" id="PS00501">
    <property type="entry name" value="SPASE_I_1"/>
    <property type="match status" value="1"/>
</dbReference>
<feature type="active site" evidence="7">
    <location>
        <position position="51"/>
    </location>
</feature>
<comment type="subcellular location">
    <subcellularLocation>
        <location evidence="2">Cell membrane</location>
        <topology evidence="2">Single-pass type II membrane protein</topology>
    </subcellularLocation>
    <subcellularLocation>
        <location evidence="8">Membrane</location>
        <topology evidence="8">Single-pass type II membrane protein</topology>
    </subcellularLocation>
</comment>
<keyword evidence="6 8" id="KW-0378">Hydrolase</keyword>
<accession>A0A926E091</accession>
<sequence>MEEEQREQAMNAERRMVKSAYEWVESIAFAVITVVLIFTFLFRVVGVDGESMEPTLTNGSFVIISDLFYQPKQGDVVVITPTVSLDIPIIKRVIATEGQTVDIDFITGDVTVDGEVLDEPYIAQRTHLKYDIGFPQTVPKGHIFVMGDNRNHSLDSRDSSIGMVDNRYLLGKALMRVLPVSEIGLIR</sequence>
<evidence type="ECO:0000313" key="11">
    <source>
        <dbReference type="Proteomes" id="UP000653127"/>
    </source>
</evidence>
<dbReference type="Pfam" id="PF10502">
    <property type="entry name" value="Peptidase_S26"/>
    <property type="match status" value="1"/>
</dbReference>
<proteinExistence type="inferred from homology"/>
<evidence type="ECO:0000256" key="8">
    <source>
        <dbReference type="RuleBase" id="RU362042"/>
    </source>
</evidence>
<dbReference type="SUPFAM" id="SSF51306">
    <property type="entry name" value="LexA/Signal peptidase"/>
    <property type="match status" value="1"/>
</dbReference>
<dbReference type="Proteomes" id="UP000653127">
    <property type="component" value="Unassembled WGS sequence"/>
</dbReference>
<dbReference type="PANTHER" id="PTHR43390:SF1">
    <property type="entry name" value="CHLOROPLAST PROCESSING PEPTIDASE"/>
    <property type="match status" value="1"/>
</dbReference>
<keyword evidence="5 8" id="KW-0645">Protease</keyword>
<dbReference type="InterPro" id="IPR000223">
    <property type="entry name" value="Pept_S26A_signal_pept_1"/>
</dbReference>
<feature type="domain" description="Peptidase S26" evidence="9">
    <location>
        <begin position="22"/>
        <end position="177"/>
    </location>
</feature>
<dbReference type="InterPro" id="IPR019533">
    <property type="entry name" value="Peptidase_S26"/>
</dbReference>
<comment type="similarity">
    <text evidence="3 8">Belongs to the peptidase S26 family.</text>
</comment>
<dbReference type="Gene3D" id="2.10.109.10">
    <property type="entry name" value="Umud Fragment, subunit A"/>
    <property type="match status" value="1"/>
</dbReference>
<dbReference type="PRINTS" id="PR00727">
    <property type="entry name" value="LEADERPTASE"/>
</dbReference>
<gene>
    <name evidence="10" type="primary">lepB</name>
    <name evidence="10" type="ORF">H8711_07550</name>
</gene>
<keyword evidence="8" id="KW-0812">Transmembrane</keyword>
<comment type="caution">
    <text evidence="10">The sequence shown here is derived from an EMBL/GenBank/DDBJ whole genome shotgun (WGS) entry which is preliminary data.</text>
</comment>
<keyword evidence="11" id="KW-1185">Reference proteome</keyword>
<comment type="catalytic activity">
    <reaction evidence="1 8">
        <text>Cleavage of hydrophobic, N-terminal signal or leader sequences from secreted and periplasmic proteins.</text>
        <dbReference type="EC" id="3.4.21.89"/>
    </reaction>
</comment>
<evidence type="ECO:0000313" key="10">
    <source>
        <dbReference type="EMBL" id="MBC8546789.1"/>
    </source>
</evidence>
<evidence type="ECO:0000256" key="4">
    <source>
        <dbReference type="ARBA" id="ARBA00013208"/>
    </source>
</evidence>
<name>A0A926E091_9FIRM</name>
<dbReference type="GO" id="GO:0009003">
    <property type="term" value="F:signal peptidase activity"/>
    <property type="evidence" value="ECO:0007669"/>
    <property type="project" value="UniProtKB-EC"/>
</dbReference>
<dbReference type="PROSITE" id="PS00761">
    <property type="entry name" value="SPASE_I_3"/>
    <property type="match status" value="1"/>
</dbReference>
<evidence type="ECO:0000256" key="3">
    <source>
        <dbReference type="ARBA" id="ARBA00009370"/>
    </source>
</evidence>
<evidence type="ECO:0000256" key="1">
    <source>
        <dbReference type="ARBA" id="ARBA00000677"/>
    </source>
</evidence>
<protein>
    <recommendedName>
        <fullName evidence="4 8">Signal peptidase I</fullName>
        <ecNumber evidence="4 8">3.4.21.89</ecNumber>
    </recommendedName>
</protein>
<dbReference type="PANTHER" id="PTHR43390">
    <property type="entry name" value="SIGNAL PEPTIDASE I"/>
    <property type="match status" value="1"/>
</dbReference>